<reference evidence="2 3" key="1">
    <citation type="journal article" date="2014" name="Front. Genet.">
        <title>Genome and metabolic network of "Candidatus Phaeomarinobacter ectocarpi" Ec32, a new candidate genus of Alphaproteobacteria frequently associated with brown algae.</title>
        <authorList>
            <person name="Dittami S.M."/>
            <person name="Barbeyron T."/>
            <person name="Boyen C."/>
            <person name="Cambefort J."/>
            <person name="Collet G."/>
            <person name="Delage L."/>
            <person name="Gobet A."/>
            <person name="Groisillier A."/>
            <person name="Leblanc C."/>
            <person name="Michel G."/>
            <person name="Scornet D."/>
            <person name="Siegel A."/>
            <person name="Tapia J.E."/>
            <person name="Tonon T."/>
        </authorList>
    </citation>
    <scope>NUCLEOTIDE SEQUENCE [LARGE SCALE GENOMIC DNA]</scope>
    <source>
        <strain evidence="2 3">Ec32</strain>
    </source>
</reference>
<dbReference type="AlphaFoldDB" id="X5MMI6"/>
<dbReference type="PATRIC" id="fig|1458461.3.peg.1022"/>
<sequence>MTQALHKPLVILSGCSGGGKSTLLLELARRGHTTFDEPGRAVVREQIRTGGTILPATDPVGFAKRCIAQAVVHFENAPADQISFCDRSIIDAISFLDHHKATSDAITATTRTYRYADNVFLTPPWREIFEADAERTHSFEEAVAEYERLAISFPHYGYRAHILPKIPVAQRADYVLQVLDDR</sequence>
<dbReference type="Proteomes" id="UP000032160">
    <property type="component" value="Chromosome I"/>
</dbReference>
<protein>
    <recommendedName>
        <fullName evidence="1">NadR/Ttd14 AAA domain-containing protein</fullName>
    </recommendedName>
</protein>
<dbReference type="STRING" id="1458461.BN1012_Phect1022"/>
<dbReference type="InterPro" id="IPR038727">
    <property type="entry name" value="NadR/Ttd14_AAA_dom"/>
</dbReference>
<proteinExistence type="predicted"/>
<evidence type="ECO:0000313" key="2">
    <source>
        <dbReference type="EMBL" id="CDO59236.1"/>
    </source>
</evidence>
<name>X5MMI6_9HYPH</name>
<keyword evidence="3" id="KW-1185">Reference proteome</keyword>
<dbReference type="KEGG" id="pect:BN1012_Phect1022"/>
<dbReference type="HOGENOM" id="CLU_114480_0_0_5"/>
<gene>
    <name evidence="2" type="ORF">BN1012_Phect1022</name>
</gene>
<accession>X5MMI6</accession>
<dbReference type="OrthoDB" id="5638848at2"/>
<dbReference type="InterPro" id="IPR027417">
    <property type="entry name" value="P-loop_NTPase"/>
</dbReference>
<evidence type="ECO:0000259" key="1">
    <source>
        <dbReference type="Pfam" id="PF13521"/>
    </source>
</evidence>
<feature type="domain" description="NadR/Ttd14 AAA" evidence="1">
    <location>
        <begin position="10"/>
        <end position="171"/>
    </location>
</feature>
<dbReference type="SUPFAM" id="SSF52540">
    <property type="entry name" value="P-loop containing nucleoside triphosphate hydrolases"/>
    <property type="match status" value="1"/>
</dbReference>
<evidence type="ECO:0000313" key="3">
    <source>
        <dbReference type="Proteomes" id="UP000032160"/>
    </source>
</evidence>
<dbReference type="RefSeq" id="WP_043949950.1">
    <property type="nucleotide sequence ID" value="NZ_HG966617.1"/>
</dbReference>
<dbReference type="Gene3D" id="3.40.50.300">
    <property type="entry name" value="P-loop containing nucleotide triphosphate hydrolases"/>
    <property type="match status" value="1"/>
</dbReference>
<dbReference type="Pfam" id="PF13521">
    <property type="entry name" value="AAA_28"/>
    <property type="match status" value="1"/>
</dbReference>
<dbReference type="EMBL" id="HG966617">
    <property type="protein sequence ID" value="CDO59236.1"/>
    <property type="molecule type" value="Genomic_DNA"/>
</dbReference>
<organism evidence="2 3">
    <name type="scientific">Candidatus Phaeomarinibacter ectocarpi</name>
    <dbReference type="NCBI Taxonomy" id="1458461"/>
    <lineage>
        <taxon>Bacteria</taxon>
        <taxon>Pseudomonadati</taxon>
        <taxon>Pseudomonadota</taxon>
        <taxon>Alphaproteobacteria</taxon>
        <taxon>Hyphomicrobiales</taxon>
        <taxon>Parvibaculaceae</taxon>
        <taxon>Candidatus Phaeomarinibacter</taxon>
    </lineage>
</organism>